<accession>A0A1X7G2B6</accession>
<dbReference type="InterPro" id="IPR029044">
    <property type="entry name" value="Nucleotide-diphossugar_trans"/>
</dbReference>
<dbReference type="Pfam" id="PF12804">
    <property type="entry name" value="NTP_transf_3"/>
    <property type="match status" value="1"/>
</dbReference>
<dbReference type="OrthoDB" id="159246at2"/>
<gene>
    <name evidence="3" type="ORF">SAMN06295910_1010</name>
</gene>
<keyword evidence="1" id="KW-0460">Magnesium</keyword>
<dbReference type="STRING" id="941907.SAMN06295910_1010"/>
<evidence type="ECO:0000259" key="2">
    <source>
        <dbReference type="Pfam" id="PF12804"/>
    </source>
</evidence>
<dbReference type="GO" id="GO:0016779">
    <property type="term" value="F:nucleotidyltransferase activity"/>
    <property type="evidence" value="ECO:0007669"/>
    <property type="project" value="UniProtKB-ARBA"/>
</dbReference>
<dbReference type="RefSeq" id="WP_085217796.1">
    <property type="nucleotide sequence ID" value="NZ_LT840185.1"/>
</dbReference>
<dbReference type="InterPro" id="IPR025877">
    <property type="entry name" value="MobA-like_NTP_Trfase"/>
</dbReference>
<dbReference type="Gene3D" id="3.90.550.10">
    <property type="entry name" value="Spore Coat Polysaccharide Biosynthesis Protein SpsA, Chain A"/>
    <property type="match status" value="1"/>
</dbReference>
<organism evidence="3 4">
    <name type="scientific">Allosphingosinicella indica</name>
    <dbReference type="NCBI Taxonomy" id="941907"/>
    <lineage>
        <taxon>Bacteria</taxon>
        <taxon>Pseudomonadati</taxon>
        <taxon>Pseudomonadota</taxon>
        <taxon>Alphaproteobacteria</taxon>
        <taxon>Sphingomonadales</taxon>
        <taxon>Sphingomonadaceae</taxon>
        <taxon>Allosphingosinicella</taxon>
    </lineage>
</organism>
<evidence type="ECO:0000313" key="4">
    <source>
        <dbReference type="Proteomes" id="UP000192934"/>
    </source>
</evidence>
<dbReference type="SUPFAM" id="SSF53448">
    <property type="entry name" value="Nucleotide-diphospho-sugar transferases"/>
    <property type="match status" value="1"/>
</dbReference>
<reference evidence="4" key="1">
    <citation type="submission" date="2017-04" db="EMBL/GenBank/DDBJ databases">
        <authorList>
            <person name="Varghese N."/>
            <person name="Submissions S."/>
        </authorList>
    </citation>
    <scope>NUCLEOTIDE SEQUENCE [LARGE SCALE GENOMIC DNA]</scope>
    <source>
        <strain evidence="4">Dd16</strain>
    </source>
</reference>
<keyword evidence="3" id="KW-0808">Transferase</keyword>
<dbReference type="AlphaFoldDB" id="A0A1X7G2B6"/>
<evidence type="ECO:0000256" key="1">
    <source>
        <dbReference type="ARBA" id="ARBA00022842"/>
    </source>
</evidence>
<evidence type="ECO:0000313" key="3">
    <source>
        <dbReference type="EMBL" id="SMF62580.1"/>
    </source>
</evidence>
<keyword evidence="4" id="KW-1185">Reference proteome</keyword>
<proteinExistence type="predicted"/>
<protein>
    <submittedName>
        <fullName evidence="3">MobA-like NTP transferase domain-containing protein</fullName>
    </submittedName>
</protein>
<name>A0A1X7G2B6_9SPHN</name>
<dbReference type="EMBL" id="LT840185">
    <property type="protein sequence ID" value="SMF62580.1"/>
    <property type="molecule type" value="Genomic_DNA"/>
</dbReference>
<feature type="domain" description="MobA-like NTP transferase" evidence="2">
    <location>
        <begin position="28"/>
        <end position="157"/>
    </location>
</feature>
<sequence length="266" mass="28254">MTIAAGSVHALLLAGQRPGPDALADHFGVALKVLVPLDGEPMLARVAHMLADHPAIGRVAILTADREVILADPGCAWLADHPRIAFAPAAATISRTVSDAMGEPSPDHPVLVTTGDHPLLETAMIDAFLAASAATDADLTVAVVERGRYEALLAEGRRTWLRFRGGAYSGANLFLLRTPAARRAVTFWQKVEADRKKGRKIVAAFGPLLLAAVGLKLLTLHRGLALAGRRLGVRVAAIEMDDPLVCIDVDKVEDHALATHLLQQRA</sequence>
<dbReference type="Proteomes" id="UP000192934">
    <property type="component" value="Chromosome I"/>
</dbReference>